<reference evidence="1" key="1">
    <citation type="journal article" date="2021" name="Nat. Commun.">
        <title>Genetic determinants of endophytism in the Arabidopsis root mycobiome.</title>
        <authorList>
            <person name="Mesny F."/>
            <person name="Miyauchi S."/>
            <person name="Thiergart T."/>
            <person name="Pickel B."/>
            <person name="Atanasova L."/>
            <person name="Karlsson M."/>
            <person name="Huettel B."/>
            <person name="Barry K.W."/>
            <person name="Haridas S."/>
            <person name="Chen C."/>
            <person name="Bauer D."/>
            <person name="Andreopoulos W."/>
            <person name="Pangilinan J."/>
            <person name="LaButti K."/>
            <person name="Riley R."/>
            <person name="Lipzen A."/>
            <person name="Clum A."/>
            <person name="Drula E."/>
            <person name="Henrissat B."/>
            <person name="Kohler A."/>
            <person name="Grigoriev I.V."/>
            <person name="Martin F.M."/>
            <person name="Hacquard S."/>
        </authorList>
    </citation>
    <scope>NUCLEOTIDE SEQUENCE</scope>
    <source>
        <strain evidence="1">MPI-CAGE-CH-0230</strain>
    </source>
</reference>
<evidence type="ECO:0000313" key="2">
    <source>
        <dbReference type="Proteomes" id="UP000756346"/>
    </source>
</evidence>
<sequence length="172" mass="18789">MNDTKSGARPAAWLARHDPCRPAYVSLITSRCGISHSEETMTVRRYPCRGCDGTVVGNLLPRGRMKRYRGMVRSVVAGAVLVADAIATRRTTTPQPSSSRDCTQADSLVRLTAPSCPSVFADCVPHEPKSMPRAPQLALCHGKYRLGSRLRNLWLDQTTDGSLTDCMCDPTP</sequence>
<dbReference type="GeneID" id="70184819"/>
<protein>
    <submittedName>
        <fullName evidence="1">Uncharacterized protein</fullName>
    </submittedName>
</protein>
<proteinExistence type="predicted"/>
<dbReference type="AlphaFoldDB" id="A0A9P9BKE9"/>
<dbReference type="RefSeq" id="XP_046007350.1">
    <property type="nucleotide sequence ID" value="XM_046155273.1"/>
</dbReference>
<comment type="caution">
    <text evidence="1">The sequence shown here is derived from an EMBL/GenBank/DDBJ whole genome shotgun (WGS) entry which is preliminary data.</text>
</comment>
<dbReference type="Proteomes" id="UP000756346">
    <property type="component" value="Unassembled WGS sequence"/>
</dbReference>
<gene>
    <name evidence="1" type="ORF">B0I36DRAFT_333860</name>
</gene>
<dbReference type="EMBL" id="JAGTJQ010000010">
    <property type="protein sequence ID" value="KAH7021149.1"/>
    <property type="molecule type" value="Genomic_DNA"/>
</dbReference>
<evidence type="ECO:0000313" key="1">
    <source>
        <dbReference type="EMBL" id="KAH7021149.1"/>
    </source>
</evidence>
<accession>A0A9P9BKE9</accession>
<organism evidence="1 2">
    <name type="scientific">Microdochium trichocladiopsis</name>
    <dbReference type="NCBI Taxonomy" id="1682393"/>
    <lineage>
        <taxon>Eukaryota</taxon>
        <taxon>Fungi</taxon>
        <taxon>Dikarya</taxon>
        <taxon>Ascomycota</taxon>
        <taxon>Pezizomycotina</taxon>
        <taxon>Sordariomycetes</taxon>
        <taxon>Xylariomycetidae</taxon>
        <taxon>Xylariales</taxon>
        <taxon>Microdochiaceae</taxon>
        <taxon>Microdochium</taxon>
    </lineage>
</organism>
<name>A0A9P9BKE9_9PEZI</name>
<keyword evidence="2" id="KW-1185">Reference proteome</keyword>